<reference evidence="5" key="1">
    <citation type="submission" date="2023-10" db="EMBL/GenBank/DDBJ databases">
        <authorList>
            <person name="Chen Y."/>
            <person name="Shah S."/>
            <person name="Dougan E. K."/>
            <person name="Thang M."/>
            <person name="Chan C."/>
        </authorList>
    </citation>
    <scope>NUCLEOTIDE SEQUENCE [LARGE SCALE GENOMIC DNA]</scope>
</reference>
<feature type="compositionally biased region" description="Basic and acidic residues" evidence="2">
    <location>
        <begin position="732"/>
        <end position="749"/>
    </location>
</feature>
<feature type="domain" description="RING-type" evidence="4">
    <location>
        <begin position="761"/>
        <end position="807"/>
    </location>
</feature>
<name>A0ABN9UFH1_9DINO</name>
<evidence type="ECO:0000256" key="3">
    <source>
        <dbReference type="SAM" id="Phobius"/>
    </source>
</evidence>
<keyword evidence="3" id="KW-0812">Transmembrane</keyword>
<feature type="transmembrane region" description="Helical" evidence="3">
    <location>
        <begin position="536"/>
        <end position="557"/>
    </location>
</feature>
<keyword evidence="1" id="KW-0479">Metal-binding</keyword>
<dbReference type="Proteomes" id="UP001189429">
    <property type="component" value="Unassembled WGS sequence"/>
</dbReference>
<evidence type="ECO:0000259" key="4">
    <source>
        <dbReference type="PROSITE" id="PS50089"/>
    </source>
</evidence>
<keyword evidence="3" id="KW-0472">Membrane</keyword>
<gene>
    <name evidence="5" type="ORF">PCOR1329_LOCUS48135</name>
</gene>
<keyword evidence="3" id="KW-1133">Transmembrane helix</keyword>
<feature type="transmembrane region" description="Helical" evidence="3">
    <location>
        <begin position="644"/>
        <end position="662"/>
    </location>
</feature>
<dbReference type="InterPro" id="IPR001841">
    <property type="entry name" value="Znf_RING"/>
</dbReference>
<comment type="caution">
    <text evidence="5">The sequence shown here is derived from an EMBL/GenBank/DDBJ whole genome shotgun (WGS) entry which is preliminary data.</text>
</comment>
<dbReference type="PROSITE" id="PS50089">
    <property type="entry name" value="ZF_RING_2"/>
    <property type="match status" value="1"/>
</dbReference>
<feature type="transmembrane region" description="Helical" evidence="3">
    <location>
        <begin position="508"/>
        <end position="529"/>
    </location>
</feature>
<dbReference type="SUPFAM" id="SSF57850">
    <property type="entry name" value="RING/U-box"/>
    <property type="match status" value="1"/>
</dbReference>
<accession>A0ABN9UFH1</accession>
<dbReference type="EMBL" id="CAUYUJ010015808">
    <property type="protein sequence ID" value="CAK0858299.1"/>
    <property type="molecule type" value="Genomic_DNA"/>
</dbReference>
<keyword evidence="6" id="KW-1185">Reference proteome</keyword>
<feature type="transmembrane region" description="Helical" evidence="3">
    <location>
        <begin position="433"/>
        <end position="453"/>
    </location>
</feature>
<keyword evidence="1" id="KW-0863">Zinc-finger</keyword>
<dbReference type="SMART" id="SM00184">
    <property type="entry name" value="RING"/>
    <property type="match status" value="1"/>
</dbReference>
<evidence type="ECO:0000256" key="2">
    <source>
        <dbReference type="SAM" id="MobiDB-lite"/>
    </source>
</evidence>
<feature type="non-terminal residue" evidence="5">
    <location>
        <position position="1"/>
    </location>
</feature>
<organism evidence="5 6">
    <name type="scientific">Prorocentrum cordatum</name>
    <dbReference type="NCBI Taxonomy" id="2364126"/>
    <lineage>
        <taxon>Eukaryota</taxon>
        <taxon>Sar</taxon>
        <taxon>Alveolata</taxon>
        <taxon>Dinophyceae</taxon>
        <taxon>Prorocentrales</taxon>
        <taxon>Prorocentraceae</taxon>
        <taxon>Prorocentrum</taxon>
    </lineage>
</organism>
<evidence type="ECO:0000313" key="5">
    <source>
        <dbReference type="EMBL" id="CAK0858299.1"/>
    </source>
</evidence>
<dbReference type="InterPro" id="IPR013083">
    <property type="entry name" value="Znf_RING/FYVE/PHD"/>
</dbReference>
<sequence>EPSAAADSFGPAAPGRGGAARLLWAGAVASALAAVQWLGTAAGTPLLEPIAEAAWGAVCALSGWAARGAGWAAGHLGRAGAAACRALWTHAAGPFLGAALRCCQLLLERVLQPLCSGLRVACGRLARALGAGCGKARGAAAQWWRRCLRPALGAACQALSVAGQAAWRGLCAAGDAAWQALSAVERVLAAALSSLEPGLVAVGRVLCAMASAACDAVSLLAGCVWEVALAPISGAAGRLARALWRGAAGLARAVWQLVAAGAQLSWDRAVLPAATFVSAAFVPFTSAAVTAVFCQQALAWRPAQGLWAAASRAGFALAALALAAVSMLTLSEVAESLGTRWARHSRFVPSDVRFPSDASPRARAGYQLIRGASFARRLGEQVYVNLDLSFLKMVRLALDLLWKGLHALTTPLLDAWRCLKGLASEACAAVRKLLGGLLSALALLLSLLWRGLLGAVLQVWESPKFWLLLVAASMSTAYGAWSGLFDAPLGCLASALGPPLAATRSGLLWLWSGAVAARAAGATSAAVAWARAWAMLAPGAATGCGAVVGVAFQMTSLASQPLLVVENPVFAWIVFLQHLTLSRISLRLSGMAANGDVPPILFPHCPSLWLGRAGFKQVFGPLFLLGSLQPVCAEFFVILQVLTLPVLLVYLATSAAICAWELRQSAQGSAQLQELSTQLRAEAAEYRPLPGGPESAGGAPGGRWPWSRMLSRSGGAPAAWGRTPSAPAARPADPETGVRRDRRLAQETTAPRDKALFGDTCTICLEEHYEESGEASRLVLPCRHCFHERCAVRWFCSRPASDRRCPMRCELTRAGRARRGFFL</sequence>
<protein>
    <recommendedName>
        <fullName evidence="4">RING-type domain-containing protein</fullName>
    </recommendedName>
</protein>
<keyword evidence="1" id="KW-0862">Zinc</keyword>
<evidence type="ECO:0000256" key="1">
    <source>
        <dbReference type="PROSITE-ProRule" id="PRU00175"/>
    </source>
</evidence>
<proteinExistence type="predicted"/>
<evidence type="ECO:0000313" key="6">
    <source>
        <dbReference type="Proteomes" id="UP001189429"/>
    </source>
</evidence>
<feature type="transmembrane region" description="Helical" evidence="3">
    <location>
        <begin position="465"/>
        <end position="484"/>
    </location>
</feature>
<dbReference type="Gene3D" id="3.30.40.10">
    <property type="entry name" value="Zinc/RING finger domain, C3HC4 (zinc finger)"/>
    <property type="match status" value="1"/>
</dbReference>
<feature type="region of interest" description="Disordered" evidence="2">
    <location>
        <begin position="714"/>
        <end position="749"/>
    </location>
</feature>